<dbReference type="RefSeq" id="WP_094359713.1">
    <property type="nucleotide sequence ID" value="NZ_NMVK01000026.1"/>
</dbReference>
<keyword evidence="3 7" id="KW-0694">RNA-binding</keyword>
<sequence length="312" mass="32776">MSSLTVDVVDLNGKKSGSAELPEALFGVEPNIPLIHQVVVAQLAAARQGTHKAKGRGEVRGGGAKPWRQKGTGRARQGSRRAPQWTGGGVVHGPVPRDYSQRTPKKMVAAALRGALSDRAAEGRVFVIDQLVADETPSTKKALAAIAAVTRTDKVLVALARDEDAAWLSLRNSATVHALAVDQLNAYDVLVADEIVFTAAALEAFVSGPTTGKGAKSVASSAETTEATTAVADTAEVSADEQPFGKGSYRGENPPAGFDIKGNEDSMKFHTPESQWYGATVAEVWFDSEKAAEAAGFVNAVKPKAEKDEESK</sequence>
<dbReference type="HAMAP" id="MF_01328_B">
    <property type="entry name" value="Ribosomal_uL4_B"/>
    <property type="match status" value="1"/>
</dbReference>
<evidence type="ECO:0000256" key="6">
    <source>
        <dbReference type="ARBA" id="ARBA00035244"/>
    </source>
</evidence>
<dbReference type="EMBL" id="NMVO01000013">
    <property type="protein sequence ID" value="OYO13342.1"/>
    <property type="molecule type" value="Genomic_DNA"/>
</dbReference>
<evidence type="ECO:0000256" key="8">
    <source>
        <dbReference type="SAM" id="MobiDB-lite"/>
    </source>
</evidence>
<proteinExistence type="inferred from homology"/>
<dbReference type="InterPro" id="IPR023574">
    <property type="entry name" value="Ribosomal_uL4_dom_sf"/>
</dbReference>
<evidence type="ECO:0000256" key="1">
    <source>
        <dbReference type="ARBA" id="ARBA00010528"/>
    </source>
</evidence>
<dbReference type="Pfam" id="PF00573">
    <property type="entry name" value="Ribosomal_L4"/>
    <property type="match status" value="1"/>
</dbReference>
<keyword evidence="5 7" id="KW-0687">Ribonucleoprotein</keyword>
<dbReference type="Gene3D" id="3.40.1370.10">
    <property type="match status" value="1"/>
</dbReference>
<evidence type="ECO:0000256" key="2">
    <source>
        <dbReference type="ARBA" id="ARBA00022730"/>
    </source>
</evidence>
<comment type="subunit">
    <text evidence="7">Part of the 50S ribosomal subunit.</text>
</comment>
<dbReference type="FunFam" id="3.40.1370.10:FF:000004">
    <property type="entry name" value="50S ribosomal protein L4"/>
    <property type="match status" value="1"/>
</dbReference>
<dbReference type="Proteomes" id="UP000215896">
    <property type="component" value="Unassembled WGS sequence"/>
</dbReference>
<feature type="region of interest" description="Disordered" evidence="8">
    <location>
        <begin position="210"/>
        <end position="229"/>
    </location>
</feature>
<keyword evidence="4 7" id="KW-0689">Ribosomal protein</keyword>
<gene>
    <name evidence="7" type="primary">rplD</name>
    <name evidence="9" type="ORF">CGZ94_10170</name>
</gene>
<evidence type="ECO:0000313" key="10">
    <source>
        <dbReference type="Proteomes" id="UP000215896"/>
    </source>
</evidence>
<comment type="function">
    <text evidence="7">One of the primary rRNA binding proteins, this protein initially binds near the 5'-end of the 23S rRNA. It is important during the early stages of 50S assembly. It makes multiple contacts with different domains of the 23S rRNA in the assembled 50S subunit and ribosome.</text>
</comment>
<dbReference type="AlphaFoldDB" id="A0A255GD14"/>
<dbReference type="GO" id="GO:0005840">
    <property type="term" value="C:ribosome"/>
    <property type="evidence" value="ECO:0007669"/>
    <property type="project" value="UniProtKB-KW"/>
</dbReference>
<feature type="compositionally biased region" description="Low complexity" evidence="8">
    <location>
        <begin position="217"/>
        <end position="229"/>
    </location>
</feature>
<dbReference type="GO" id="GO:0006412">
    <property type="term" value="P:translation"/>
    <property type="evidence" value="ECO:0007669"/>
    <property type="project" value="UniProtKB-UniRule"/>
</dbReference>
<organism evidence="9 10">
    <name type="scientific">Enemella evansiae</name>
    <dbReference type="NCBI Taxonomy" id="2016499"/>
    <lineage>
        <taxon>Bacteria</taxon>
        <taxon>Bacillati</taxon>
        <taxon>Actinomycetota</taxon>
        <taxon>Actinomycetes</taxon>
        <taxon>Propionibacteriales</taxon>
        <taxon>Propionibacteriaceae</taxon>
        <taxon>Enemella</taxon>
    </lineage>
</organism>
<comment type="similarity">
    <text evidence="1 7">Belongs to the universal ribosomal protein uL4 family.</text>
</comment>
<dbReference type="PANTHER" id="PTHR10746">
    <property type="entry name" value="50S RIBOSOMAL PROTEIN L4"/>
    <property type="match status" value="1"/>
</dbReference>
<accession>A0A4R6LMT8</accession>
<dbReference type="PANTHER" id="PTHR10746:SF6">
    <property type="entry name" value="LARGE RIBOSOMAL SUBUNIT PROTEIN UL4M"/>
    <property type="match status" value="1"/>
</dbReference>
<accession>A0A255GD14</accession>
<dbReference type="InterPro" id="IPR002136">
    <property type="entry name" value="Ribosomal_uL4"/>
</dbReference>
<dbReference type="OrthoDB" id="9803201at2"/>
<protein>
    <recommendedName>
        <fullName evidence="6 7">Large ribosomal subunit protein uL4</fullName>
    </recommendedName>
</protein>
<dbReference type="InterPro" id="IPR013005">
    <property type="entry name" value="Ribosomal_uL4-like"/>
</dbReference>
<evidence type="ECO:0000256" key="7">
    <source>
        <dbReference type="HAMAP-Rule" id="MF_01328"/>
    </source>
</evidence>
<comment type="caution">
    <text evidence="9">The sequence shown here is derived from an EMBL/GenBank/DDBJ whole genome shotgun (WGS) entry which is preliminary data.</text>
</comment>
<feature type="region of interest" description="Disordered" evidence="8">
    <location>
        <begin position="235"/>
        <end position="271"/>
    </location>
</feature>
<evidence type="ECO:0000313" key="9">
    <source>
        <dbReference type="EMBL" id="OYO13342.1"/>
    </source>
</evidence>
<dbReference type="GO" id="GO:0019843">
    <property type="term" value="F:rRNA binding"/>
    <property type="evidence" value="ECO:0007669"/>
    <property type="project" value="UniProtKB-UniRule"/>
</dbReference>
<comment type="function">
    <text evidence="7">Forms part of the polypeptide exit tunnel.</text>
</comment>
<feature type="compositionally biased region" description="Basic residues" evidence="8">
    <location>
        <begin position="67"/>
        <end position="79"/>
    </location>
</feature>
<reference evidence="9 10" key="1">
    <citation type="submission" date="2017-07" db="EMBL/GenBank/DDBJ databases">
        <title>Draft whole genome sequences of clinical Proprionibacteriaceae strains.</title>
        <authorList>
            <person name="Bernier A.-M."/>
            <person name="Bernard K."/>
            <person name="Domingo M.-C."/>
        </authorList>
    </citation>
    <scope>NUCLEOTIDE SEQUENCE [LARGE SCALE GENOMIC DNA]</scope>
    <source>
        <strain evidence="9 10">NML 030167</strain>
    </source>
</reference>
<evidence type="ECO:0000256" key="3">
    <source>
        <dbReference type="ARBA" id="ARBA00022884"/>
    </source>
</evidence>
<feature type="compositionally biased region" description="Basic and acidic residues" evidence="8">
    <location>
        <begin position="261"/>
        <end position="271"/>
    </location>
</feature>
<keyword evidence="10" id="KW-1185">Reference proteome</keyword>
<feature type="region of interest" description="Disordered" evidence="8">
    <location>
        <begin position="49"/>
        <end position="102"/>
    </location>
</feature>
<evidence type="ECO:0000256" key="4">
    <source>
        <dbReference type="ARBA" id="ARBA00022980"/>
    </source>
</evidence>
<dbReference type="GO" id="GO:0003735">
    <property type="term" value="F:structural constituent of ribosome"/>
    <property type="evidence" value="ECO:0007669"/>
    <property type="project" value="InterPro"/>
</dbReference>
<dbReference type="NCBIfam" id="TIGR03953">
    <property type="entry name" value="rplD_bact"/>
    <property type="match status" value="1"/>
</dbReference>
<name>A0A255GD14_9ACTN</name>
<keyword evidence="2 7" id="KW-0699">rRNA-binding</keyword>
<evidence type="ECO:0000256" key="5">
    <source>
        <dbReference type="ARBA" id="ARBA00023274"/>
    </source>
</evidence>
<dbReference type="SUPFAM" id="SSF52166">
    <property type="entry name" value="Ribosomal protein L4"/>
    <property type="match status" value="1"/>
</dbReference>
<dbReference type="GO" id="GO:1990904">
    <property type="term" value="C:ribonucleoprotein complex"/>
    <property type="evidence" value="ECO:0007669"/>
    <property type="project" value="UniProtKB-KW"/>
</dbReference>